<protein>
    <recommendedName>
        <fullName evidence="12">Fluoride-specific ion channel FluC</fullName>
    </recommendedName>
</protein>
<evidence type="ECO:0000256" key="7">
    <source>
        <dbReference type="ARBA" id="ARBA00023065"/>
    </source>
</evidence>
<comment type="catalytic activity">
    <reaction evidence="11">
        <text>fluoride(in) = fluoride(out)</text>
        <dbReference type="Rhea" id="RHEA:76159"/>
        <dbReference type="ChEBI" id="CHEBI:17051"/>
    </reaction>
    <physiologicalReaction direction="left-to-right" evidence="11">
        <dbReference type="Rhea" id="RHEA:76160"/>
    </physiologicalReaction>
</comment>
<keyword evidence="14" id="KW-1185">Reference proteome</keyword>
<feature type="transmembrane region" description="Helical" evidence="12">
    <location>
        <begin position="135"/>
        <end position="155"/>
    </location>
</feature>
<gene>
    <name evidence="12" type="primary">fluC</name>
    <name evidence="12" type="synonym">crcB</name>
    <name evidence="13" type="ORF">SAMN04488238_1447</name>
</gene>
<name>A0A1H3FQ58_9RHOB</name>
<keyword evidence="5 12" id="KW-1133">Transmembrane helix</keyword>
<dbReference type="Pfam" id="PF02537">
    <property type="entry name" value="CRCB"/>
    <property type="match status" value="1"/>
</dbReference>
<evidence type="ECO:0000256" key="5">
    <source>
        <dbReference type="ARBA" id="ARBA00022989"/>
    </source>
</evidence>
<comment type="subcellular location">
    <subcellularLocation>
        <location evidence="1 12">Cell membrane</location>
        <topology evidence="1 12">Multi-pass membrane protein</topology>
    </subcellularLocation>
</comment>
<dbReference type="PANTHER" id="PTHR28259">
    <property type="entry name" value="FLUORIDE EXPORT PROTEIN 1-RELATED"/>
    <property type="match status" value="1"/>
</dbReference>
<proteinExistence type="inferred from homology"/>
<keyword evidence="4 12" id="KW-0812">Transmembrane</keyword>
<evidence type="ECO:0000256" key="6">
    <source>
        <dbReference type="ARBA" id="ARBA00023053"/>
    </source>
</evidence>
<comment type="similarity">
    <text evidence="10 12">Belongs to the fluoride channel Fluc/FEX (TC 1.A.43) family.</text>
</comment>
<organism evidence="13 14">
    <name type="scientific">Roseicitreum antarcticum</name>
    <dbReference type="NCBI Taxonomy" id="564137"/>
    <lineage>
        <taxon>Bacteria</taxon>
        <taxon>Pseudomonadati</taxon>
        <taxon>Pseudomonadota</taxon>
        <taxon>Alphaproteobacteria</taxon>
        <taxon>Rhodobacterales</taxon>
        <taxon>Paracoccaceae</taxon>
        <taxon>Roseicitreum</taxon>
    </lineage>
</organism>
<evidence type="ECO:0000256" key="8">
    <source>
        <dbReference type="ARBA" id="ARBA00023136"/>
    </source>
</evidence>
<keyword evidence="8 12" id="KW-0472">Membrane</keyword>
<evidence type="ECO:0000256" key="9">
    <source>
        <dbReference type="ARBA" id="ARBA00023303"/>
    </source>
</evidence>
<dbReference type="GO" id="GO:0046872">
    <property type="term" value="F:metal ion binding"/>
    <property type="evidence" value="ECO:0007669"/>
    <property type="project" value="UniProtKB-KW"/>
</dbReference>
<keyword evidence="9 12" id="KW-0407">Ion channel</keyword>
<dbReference type="InterPro" id="IPR003691">
    <property type="entry name" value="FluC"/>
</dbReference>
<dbReference type="GO" id="GO:0140114">
    <property type="term" value="P:cellular detoxification of fluoride"/>
    <property type="evidence" value="ECO:0007669"/>
    <property type="project" value="UniProtKB-UniRule"/>
</dbReference>
<accession>A0A1H3FQ58</accession>
<evidence type="ECO:0000256" key="12">
    <source>
        <dbReference type="HAMAP-Rule" id="MF_00454"/>
    </source>
</evidence>
<dbReference type="EMBL" id="FNOM01000044">
    <property type="protein sequence ID" value="SDX92528.1"/>
    <property type="molecule type" value="Genomic_DNA"/>
</dbReference>
<evidence type="ECO:0000313" key="14">
    <source>
        <dbReference type="Proteomes" id="UP000198539"/>
    </source>
</evidence>
<keyword evidence="6 12" id="KW-0915">Sodium</keyword>
<keyword evidence="12" id="KW-0479">Metal-binding</keyword>
<evidence type="ECO:0000256" key="2">
    <source>
        <dbReference type="ARBA" id="ARBA00022475"/>
    </source>
</evidence>
<dbReference type="AlphaFoldDB" id="A0A1H3FQ58"/>
<dbReference type="HAMAP" id="MF_00454">
    <property type="entry name" value="FluC"/>
    <property type="match status" value="1"/>
</dbReference>
<evidence type="ECO:0000256" key="10">
    <source>
        <dbReference type="ARBA" id="ARBA00035120"/>
    </source>
</evidence>
<comment type="function">
    <text evidence="12">Fluoride-specific ion channel. Important for reducing fluoride concentration in the cell, thus reducing its toxicity.</text>
</comment>
<keyword evidence="12" id="KW-0813">Transport</keyword>
<evidence type="ECO:0000256" key="4">
    <source>
        <dbReference type="ARBA" id="ARBA00022692"/>
    </source>
</evidence>
<keyword evidence="7 12" id="KW-0406">Ion transport</keyword>
<evidence type="ECO:0000256" key="1">
    <source>
        <dbReference type="ARBA" id="ARBA00004651"/>
    </source>
</evidence>
<dbReference type="Proteomes" id="UP000198539">
    <property type="component" value="Unassembled WGS sequence"/>
</dbReference>
<feature type="transmembrane region" description="Helical" evidence="12">
    <location>
        <begin position="67"/>
        <end position="89"/>
    </location>
</feature>
<dbReference type="GO" id="GO:0005886">
    <property type="term" value="C:plasma membrane"/>
    <property type="evidence" value="ECO:0007669"/>
    <property type="project" value="UniProtKB-SubCell"/>
</dbReference>
<dbReference type="STRING" id="564137.SAMN04488238_1447"/>
<evidence type="ECO:0000256" key="3">
    <source>
        <dbReference type="ARBA" id="ARBA00022519"/>
    </source>
</evidence>
<dbReference type="PANTHER" id="PTHR28259:SF1">
    <property type="entry name" value="FLUORIDE EXPORT PROTEIN 1-RELATED"/>
    <property type="match status" value="1"/>
</dbReference>
<evidence type="ECO:0000313" key="13">
    <source>
        <dbReference type="EMBL" id="SDX92528.1"/>
    </source>
</evidence>
<feature type="binding site" evidence="12">
    <location>
        <position position="110"/>
    </location>
    <ligand>
        <name>Na(+)</name>
        <dbReference type="ChEBI" id="CHEBI:29101"/>
        <note>structural</note>
    </ligand>
</feature>
<evidence type="ECO:0000256" key="11">
    <source>
        <dbReference type="ARBA" id="ARBA00035585"/>
    </source>
</evidence>
<dbReference type="GO" id="GO:0062054">
    <property type="term" value="F:fluoride channel activity"/>
    <property type="evidence" value="ECO:0007669"/>
    <property type="project" value="UniProtKB-UniRule"/>
</dbReference>
<comment type="activity regulation">
    <text evidence="12">Na(+) is not transported, but it plays an essential structural role and its presence is essential for fluoride channel function.</text>
</comment>
<feature type="transmembrane region" description="Helical" evidence="12">
    <location>
        <begin position="101"/>
        <end position="123"/>
    </location>
</feature>
<reference evidence="13 14" key="1">
    <citation type="submission" date="2016-10" db="EMBL/GenBank/DDBJ databases">
        <authorList>
            <person name="de Groot N.N."/>
        </authorList>
    </citation>
    <scope>NUCLEOTIDE SEQUENCE [LARGE SCALE GENOMIC DNA]</scope>
    <source>
        <strain evidence="13 14">CGMCC 1.8894</strain>
    </source>
</reference>
<sequence>MTPAMTAAALAPLLTTIALVALGGALGAVARVRLTACVGNWVAQRRGAANVAQATMSRGTPLPIGTIIVNLSGALAIGLVAGSGALGAGSFTGDALASAGWALGVTGFLGSFTTVSSLALQTLELADTGHTGRAAFNLCVTLVAGIAAVTLGYAAGTQLWGPQLWGAA</sequence>
<keyword evidence="2 12" id="KW-1003">Cell membrane</keyword>
<feature type="binding site" evidence="12">
    <location>
        <position position="113"/>
    </location>
    <ligand>
        <name>Na(+)</name>
        <dbReference type="ChEBI" id="CHEBI:29101"/>
        <note>structural</note>
    </ligand>
</feature>
<dbReference type="OrthoDB" id="9806299at2"/>
<keyword evidence="3" id="KW-0997">Cell inner membrane</keyword>